<dbReference type="EMBL" id="KN839867">
    <property type="protein sequence ID" value="KIJ60944.1"/>
    <property type="molecule type" value="Genomic_DNA"/>
</dbReference>
<dbReference type="GO" id="GO:0016491">
    <property type="term" value="F:oxidoreductase activity"/>
    <property type="evidence" value="ECO:0007669"/>
    <property type="project" value="UniProtKB-KW"/>
</dbReference>
<dbReference type="PANTHER" id="PTHR24320:SF236">
    <property type="entry name" value="SHORT-CHAIN DEHYDROGENASE-RELATED"/>
    <property type="match status" value="1"/>
</dbReference>
<dbReference type="AlphaFoldDB" id="A0A0C9V5S7"/>
<name>A0A0C9V5S7_9AGAM</name>
<evidence type="ECO:0008006" key="7">
    <source>
        <dbReference type="Google" id="ProtNLM"/>
    </source>
</evidence>
<dbReference type="SUPFAM" id="SSF51735">
    <property type="entry name" value="NAD(P)-binding Rossmann-fold domains"/>
    <property type="match status" value="1"/>
</dbReference>
<dbReference type="OrthoDB" id="191139at2759"/>
<dbReference type="Pfam" id="PF00106">
    <property type="entry name" value="adh_short"/>
    <property type="match status" value="1"/>
</dbReference>
<dbReference type="PANTHER" id="PTHR24320">
    <property type="entry name" value="RETINOL DEHYDROGENASE"/>
    <property type="match status" value="1"/>
</dbReference>
<dbReference type="InterPro" id="IPR036291">
    <property type="entry name" value="NAD(P)-bd_dom_sf"/>
</dbReference>
<dbReference type="InterPro" id="IPR002347">
    <property type="entry name" value="SDR_fam"/>
</dbReference>
<dbReference type="Proteomes" id="UP000053820">
    <property type="component" value="Unassembled WGS sequence"/>
</dbReference>
<dbReference type="InterPro" id="IPR020904">
    <property type="entry name" value="Sc_DH/Rdtase_CS"/>
</dbReference>
<evidence type="ECO:0000256" key="4">
    <source>
        <dbReference type="RuleBase" id="RU000363"/>
    </source>
</evidence>
<evidence type="ECO:0000256" key="2">
    <source>
        <dbReference type="ARBA" id="ARBA00022857"/>
    </source>
</evidence>
<organism evidence="5 6">
    <name type="scientific">Hydnomerulius pinastri MD-312</name>
    <dbReference type="NCBI Taxonomy" id="994086"/>
    <lineage>
        <taxon>Eukaryota</taxon>
        <taxon>Fungi</taxon>
        <taxon>Dikarya</taxon>
        <taxon>Basidiomycota</taxon>
        <taxon>Agaricomycotina</taxon>
        <taxon>Agaricomycetes</taxon>
        <taxon>Agaricomycetidae</taxon>
        <taxon>Boletales</taxon>
        <taxon>Boletales incertae sedis</taxon>
        <taxon>Leucogyrophana</taxon>
    </lineage>
</organism>
<gene>
    <name evidence="5" type="ORF">HYDPIDRAFT_177243</name>
</gene>
<sequence>MFWFFTALRHQIDGLWPQKTSFTVDQIPDMSGKVVIVTGGNSGLGKETVKALLMKNATVYIAARSPERAQSTIDELESVTGRKALYLKLNLANLREVNTAATEFLSKEQRLDILVNNAGVMLPLSDQLTEDGYDLEFGTNVMGHFAFTRKLLPLLIHTALTSPPGSVRIVNVASSMHAFTRTIDFASLTDGPARQSKRWVSLYCQSKFGLIVFAHELARRYGEKGIVAISVHPGTIDTKLHQHTRYIGDSVFTKAELGVLTQLYAAAGPEAADLGGKYLVPWACVGEPVPATQDPELGSRLWDWMEEQIKNL</sequence>
<dbReference type="PROSITE" id="PS00061">
    <property type="entry name" value="ADH_SHORT"/>
    <property type="match status" value="1"/>
</dbReference>
<dbReference type="HOGENOM" id="CLU_010194_44_6_1"/>
<comment type="similarity">
    <text evidence="1 4">Belongs to the short-chain dehydrogenases/reductases (SDR) family.</text>
</comment>
<evidence type="ECO:0000256" key="3">
    <source>
        <dbReference type="ARBA" id="ARBA00023002"/>
    </source>
</evidence>
<keyword evidence="6" id="KW-1185">Reference proteome</keyword>
<accession>A0A0C9V5S7</accession>
<dbReference type="Gene3D" id="3.40.50.720">
    <property type="entry name" value="NAD(P)-binding Rossmann-like Domain"/>
    <property type="match status" value="1"/>
</dbReference>
<keyword evidence="3" id="KW-0560">Oxidoreductase</keyword>
<evidence type="ECO:0000256" key="1">
    <source>
        <dbReference type="ARBA" id="ARBA00006484"/>
    </source>
</evidence>
<proteinExistence type="inferred from homology"/>
<keyword evidence="2" id="KW-0521">NADP</keyword>
<evidence type="ECO:0000313" key="5">
    <source>
        <dbReference type="EMBL" id="KIJ60944.1"/>
    </source>
</evidence>
<evidence type="ECO:0000313" key="6">
    <source>
        <dbReference type="Proteomes" id="UP000053820"/>
    </source>
</evidence>
<dbReference type="PRINTS" id="PR00080">
    <property type="entry name" value="SDRFAMILY"/>
</dbReference>
<reference evidence="5 6" key="1">
    <citation type="submission" date="2014-04" db="EMBL/GenBank/DDBJ databases">
        <title>Evolutionary Origins and Diversification of the Mycorrhizal Mutualists.</title>
        <authorList>
            <consortium name="DOE Joint Genome Institute"/>
            <consortium name="Mycorrhizal Genomics Consortium"/>
            <person name="Kohler A."/>
            <person name="Kuo A."/>
            <person name="Nagy L.G."/>
            <person name="Floudas D."/>
            <person name="Copeland A."/>
            <person name="Barry K.W."/>
            <person name="Cichocki N."/>
            <person name="Veneault-Fourrey C."/>
            <person name="LaButti K."/>
            <person name="Lindquist E.A."/>
            <person name="Lipzen A."/>
            <person name="Lundell T."/>
            <person name="Morin E."/>
            <person name="Murat C."/>
            <person name="Riley R."/>
            <person name="Ohm R."/>
            <person name="Sun H."/>
            <person name="Tunlid A."/>
            <person name="Henrissat B."/>
            <person name="Grigoriev I.V."/>
            <person name="Hibbett D.S."/>
            <person name="Martin F."/>
        </authorList>
    </citation>
    <scope>NUCLEOTIDE SEQUENCE [LARGE SCALE GENOMIC DNA]</scope>
    <source>
        <strain evidence="5 6">MD-312</strain>
    </source>
</reference>
<protein>
    <recommendedName>
        <fullName evidence="7">NAD(P)-binding protein</fullName>
    </recommendedName>
</protein>
<dbReference type="PRINTS" id="PR00081">
    <property type="entry name" value="GDHRDH"/>
</dbReference>